<proteinExistence type="predicted"/>
<evidence type="ECO:0000313" key="1">
    <source>
        <dbReference type="EMBL" id="EFZ10551.1"/>
    </source>
</evidence>
<dbReference type="HOGENOM" id="CLU_761467_0_0_1"/>
<reference evidence="1" key="1">
    <citation type="journal article" date="2011" name="Proc. Natl. Acad. Sci. U.S.A.">
        <title>The genome of the fire ant Solenopsis invicta.</title>
        <authorList>
            <person name="Wurm Y."/>
            <person name="Wang J."/>
            <person name="Riba-Grognuz O."/>
            <person name="Corona M."/>
            <person name="Nygaard S."/>
            <person name="Hunt B.G."/>
            <person name="Ingram K.K."/>
            <person name="Falquet L."/>
            <person name="Nipitwattanaphon M."/>
            <person name="Gotzek D."/>
            <person name="Dijkstra M.B."/>
            <person name="Oettler J."/>
            <person name="Comtesse F."/>
            <person name="Shih C.J."/>
            <person name="Wu W.J."/>
            <person name="Yang C.C."/>
            <person name="Thomas J."/>
            <person name="Beaudoing E."/>
            <person name="Pradervand S."/>
            <person name="Flegel V."/>
            <person name="Cook E.D."/>
            <person name="Fabbretti R."/>
            <person name="Stockinger H."/>
            <person name="Long L."/>
            <person name="Farmerie W.G."/>
            <person name="Oakey J."/>
            <person name="Boomsma J.J."/>
            <person name="Pamilo P."/>
            <person name="Yi S.V."/>
            <person name="Heinze J."/>
            <person name="Goodisman M.A."/>
            <person name="Farinelli L."/>
            <person name="Harshman K."/>
            <person name="Hulo N."/>
            <person name="Cerutti L."/>
            <person name="Xenarios I."/>
            <person name="Shoemaker D."/>
            <person name="Keller L."/>
        </authorList>
    </citation>
    <scope>NUCLEOTIDE SEQUENCE [LARGE SCALE GENOMIC DNA]</scope>
</reference>
<organism>
    <name type="scientific">Solenopsis invicta</name>
    <name type="common">Red imported fire ant</name>
    <name type="synonym">Solenopsis wagneri</name>
    <dbReference type="NCBI Taxonomy" id="13686"/>
    <lineage>
        <taxon>Eukaryota</taxon>
        <taxon>Metazoa</taxon>
        <taxon>Ecdysozoa</taxon>
        <taxon>Arthropoda</taxon>
        <taxon>Hexapoda</taxon>
        <taxon>Insecta</taxon>
        <taxon>Pterygota</taxon>
        <taxon>Neoptera</taxon>
        <taxon>Endopterygota</taxon>
        <taxon>Hymenoptera</taxon>
        <taxon>Apocrita</taxon>
        <taxon>Aculeata</taxon>
        <taxon>Formicoidea</taxon>
        <taxon>Formicidae</taxon>
        <taxon>Myrmicinae</taxon>
        <taxon>Solenopsis</taxon>
    </lineage>
</organism>
<accession>E9J9F4</accession>
<feature type="non-terminal residue" evidence="1">
    <location>
        <position position="353"/>
    </location>
</feature>
<dbReference type="OMA" id="FHFYCSH"/>
<dbReference type="EMBL" id="GL769301">
    <property type="protein sequence ID" value="EFZ10551.1"/>
    <property type="molecule type" value="Genomic_DNA"/>
</dbReference>
<protein>
    <submittedName>
        <fullName evidence="1">Uncharacterized protein</fullName>
    </submittedName>
</protein>
<name>E9J9F4_SOLIN</name>
<dbReference type="AlphaFoldDB" id="E9J9F4"/>
<gene>
    <name evidence="1" type="ORF">SINV_11089</name>
</gene>
<sequence length="353" mass="41070">MSRRGPYKQYLQDLNIPIPDTTLRCQQVIQRNEHALSDNGNIDELMDWDPSERYFDSRENSECFFNSKDEFEQQSLEQNKERLDFTMQESDNDNKEGSIQNSECASLHNNDYIDTDSEDSNISDNDGTVFEDFVDDEDIFQTENFEHINSDRKPLYEGCDITKEESELLIMTYAMRFELSDSALQSLINLIDCHFLRQEHKSLQLLIQKFPKPPNIITHFFCSGYKSLVNFLETSKVICSCGLICLMDDLKSQQCIFIQIPLQDQLIRLLQDDRIHSKLQERFISSQSDVHSGEVYKKLIQDSIISEKDLTLQWNIDGIQIFKSSKVSLWPIQVAVNNLPFQARKENVLLCGL</sequence>